<dbReference type="STRING" id="1298598.JCM21714_3211"/>
<sequence>MKRIGILGGTFDPPHYAHLLMAEQAYNQLELDEIWFLLSYQPTHKAEAKTTAKDRVEMTKAAIEGNPAFHISTVEVERKEKSYTLQTMKMIKEDFPNHQFYFIIGGGDMLNIYRNGTI</sequence>
<evidence type="ECO:0000256" key="8">
    <source>
        <dbReference type="ARBA" id="ARBA00022840"/>
    </source>
</evidence>
<dbReference type="SUPFAM" id="SSF52374">
    <property type="entry name" value="Nucleotidylyl transferase"/>
    <property type="match status" value="1"/>
</dbReference>
<dbReference type="eggNOG" id="COG1057">
    <property type="taxonomic scope" value="Bacteria"/>
</dbReference>
<evidence type="ECO:0000256" key="9">
    <source>
        <dbReference type="ARBA" id="ARBA00023027"/>
    </source>
</evidence>
<keyword evidence="4" id="KW-0662">Pyridine nucleotide biosynthesis</keyword>
<evidence type="ECO:0000256" key="10">
    <source>
        <dbReference type="ARBA" id="ARBA00048721"/>
    </source>
</evidence>
<evidence type="ECO:0000259" key="11">
    <source>
        <dbReference type="Pfam" id="PF01467"/>
    </source>
</evidence>
<keyword evidence="8" id="KW-0067">ATP-binding</keyword>
<evidence type="ECO:0000256" key="7">
    <source>
        <dbReference type="ARBA" id="ARBA00022741"/>
    </source>
</evidence>
<dbReference type="Proteomes" id="UP000019102">
    <property type="component" value="Unassembled WGS sequence"/>
</dbReference>
<keyword evidence="13" id="KW-1185">Reference proteome</keyword>
<evidence type="ECO:0000256" key="5">
    <source>
        <dbReference type="ARBA" id="ARBA00022679"/>
    </source>
</evidence>
<dbReference type="NCBIfam" id="TIGR00125">
    <property type="entry name" value="cyt_tran_rel"/>
    <property type="match status" value="1"/>
</dbReference>
<dbReference type="GO" id="GO:0005524">
    <property type="term" value="F:ATP binding"/>
    <property type="evidence" value="ECO:0007669"/>
    <property type="project" value="UniProtKB-KW"/>
</dbReference>
<evidence type="ECO:0000313" key="13">
    <source>
        <dbReference type="Proteomes" id="UP000019102"/>
    </source>
</evidence>
<evidence type="ECO:0000256" key="4">
    <source>
        <dbReference type="ARBA" id="ARBA00022642"/>
    </source>
</evidence>
<evidence type="ECO:0000256" key="2">
    <source>
        <dbReference type="ARBA" id="ARBA00005019"/>
    </source>
</evidence>
<gene>
    <name evidence="12" type="ORF">JCM21714_3211</name>
</gene>
<name>W4VMV1_9BACI</name>
<evidence type="ECO:0000256" key="1">
    <source>
        <dbReference type="ARBA" id="ARBA00002324"/>
    </source>
</evidence>
<keyword evidence="5 12" id="KW-0808">Transferase</keyword>
<comment type="catalytic activity">
    <reaction evidence="10">
        <text>nicotinate beta-D-ribonucleotide + ATP + H(+) = deamido-NAD(+) + diphosphate</text>
        <dbReference type="Rhea" id="RHEA:22860"/>
        <dbReference type="ChEBI" id="CHEBI:15378"/>
        <dbReference type="ChEBI" id="CHEBI:30616"/>
        <dbReference type="ChEBI" id="CHEBI:33019"/>
        <dbReference type="ChEBI" id="CHEBI:57502"/>
        <dbReference type="ChEBI" id="CHEBI:58437"/>
        <dbReference type="EC" id="2.7.7.18"/>
    </reaction>
</comment>
<dbReference type="EMBL" id="BAVS01000019">
    <property type="protein sequence ID" value="GAE94079.1"/>
    <property type="molecule type" value="Genomic_DNA"/>
</dbReference>
<keyword evidence="7" id="KW-0547">Nucleotide-binding</keyword>
<keyword evidence="9" id="KW-0520">NAD</keyword>
<dbReference type="GO" id="GO:0009435">
    <property type="term" value="P:NAD+ biosynthetic process"/>
    <property type="evidence" value="ECO:0007669"/>
    <property type="project" value="UniProtKB-UniPathway"/>
</dbReference>
<dbReference type="InterPro" id="IPR005248">
    <property type="entry name" value="NadD/NMNAT"/>
</dbReference>
<dbReference type="PANTHER" id="PTHR39321:SF3">
    <property type="entry name" value="PHOSPHOPANTETHEINE ADENYLYLTRANSFERASE"/>
    <property type="match status" value="1"/>
</dbReference>
<dbReference type="RefSeq" id="WP_369403571.1">
    <property type="nucleotide sequence ID" value="NZ_BAVS01000019.1"/>
</dbReference>
<organism evidence="12 13">
    <name type="scientific">Gracilibacillus boraciitolerans JCM 21714</name>
    <dbReference type="NCBI Taxonomy" id="1298598"/>
    <lineage>
        <taxon>Bacteria</taxon>
        <taxon>Bacillati</taxon>
        <taxon>Bacillota</taxon>
        <taxon>Bacilli</taxon>
        <taxon>Bacillales</taxon>
        <taxon>Bacillaceae</taxon>
        <taxon>Gracilibacillus</taxon>
    </lineage>
</organism>
<protein>
    <recommendedName>
        <fullName evidence="3">nicotinate-nucleotide adenylyltransferase</fullName>
        <ecNumber evidence="3">2.7.7.18</ecNumber>
    </recommendedName>
</protein>
<dbReference type="Pfam" id="PF01467">
    <property type="entry name" value="CTP_transf_like"/>
    <property type="match status" value="1"/>
</dbReference>
<dbReference type="EC" id="2.7.7.18" evidence="3"/>
<dbReference type="InterPro" id="IPR014729">
    <property type="entry name" value="Rossmann-like_a/b/a_fold"/>
</dbReference>
<dbReference type="UniPathway" id="UPA00253">
    <property type="reaction ID" value="UER00332"/>
</dbReference>
<accession>W4VMV1</accession>
<dbReference type="CDD" id="cd02165">
    <property type="entry name" value="NMNAT"/>
    <property type="match status" value="1"/>
</dbReference>
<feature type="domain" description="Cytidyltransferase-like" evidence="11">
    <location>
        <begin position="6"/>
        <end position="106"/>
    </location>
</feature>
<evidence type="ECO:0000256" key="3">
    <source>
        <dbReference type="ARBA" id="ARBA00012389"/>
    </source>
</evidence>
<dbReference type="GO" id="GO:0004515">
    <property type="term" value="F:nicotinate-nucleotide adenylyltransferase activity"/>
    <property type="evidence" value="ECO:0007669"/>
    <property type="project" value="UniProtKB-EC"/>
</dbReference>
<comment type="caution">
    <text evidence="12">The sequence shown here is derived from an EMBL/GenBank/DDBJ whole genome shotgun (WGS) entry which is preliminary data.</text>
</comment>
<dbReference type="PANTHER" id="PTHR39321">
    <property type="entry name" value="NICOTINATE-NUCLEOTIDE ADENYLYLTRANSFERASE-RELATED"/>
    <property type="match status" value="1"/>
</dbReference>
<keyword evidence="6 12" id="KW-0548">Nucleotidyltransferase</keyword>
<dbReference type="AlphaFoldDB" id="W4VMV1"/>
<evidence type="ECO:0000256" key="6">
    <source>
        <dbReference type="ARBA" id="ARBA00022695"/>
    </source>
</evidence>
<reference evidence="12 13" key="1">
    <citation type="journal article" date="2014" name="Genome Announc.">
        <title>Draft Genome Sequence of the Boron-Tolerant and Moderately Halotolerant Bacterium Gracilibacillus boraciitolerans JCM 21714T.</title>
        <authorList>
            <person name="Ahmed I."/>
            <person name="Oshima K."/>
            <person name="Suda W."/>
            <person name="Kitamura K."/>
            <person name="Iida T."/>
            <person name="Ohmori Y."/>
            <person name="Fujiwara T."/>
            <person name="Hattori M."/>
            <person name="Ohkuma M."/>
        </authorList>
    </citation>
    <scope>NUCLEOTIDE SEQUENCE [LARGE SCALE GENOMIC DNA]</scope>
    <source>
        <strain evidence="12 13">JCM 21714</strain>
    </source>
</reference>
<comment type="function">
    <text evidence="1">Catalyzes the reversible adenylation of nicotinate mononucleotide (NaMN) to nicotinic acid adenine dinucleotide (NaAD).</text>
</comment>
<comment type="pathway">
    <text evidence="2">Cofactor biosynthesis; NAD(+) biosynthesis; deamido-NAD(+) from nicotinate D-ribonucleotide: step 1/1.</text>
</comment>
<dbReference type="InterPro" id="IPR004821">
    <property type="entry name" value="Cyt_trans-like"/>
</dbReference>
<proteinExistence type="predicted"/>
<dbReference type="Gene3D" id="3.40.50.620">
    <property type="entry name" value="HUPs"/>
    <property type="match status" value="1"/>
</dbReference>
<evidence type="ECO:0000313" key="12">
    <source>
        <dbReference type="EMBL" id="GAE94079.1"/>
    </source>
</evidence>